<keyword evidence="2" id="KW-1185">Reference proteome</keyword>
<reference evidence="1 2" key="1">
    <citation type="submission" date="2022-08" db="EMBL/GenBank/DDBJ databases">
        <title>Paenibacillus endoradicis sp. nov., Paenibacillus radicibacter sp. nov and Paenibacillus pararadicis sp. nov., three cold-adapted plant growth-promoting bacteria isolated from root of Larix gmelinii in Great Khingan.</title>
        <authorList>
            <person name="Xue H."/>
        </authorList>
    </citation>
    <scope>NUCLEOTIDE SEQUENCE [LARGE SCALE GENOMIC DNA]</scope>
    <source>
        <strain evidence="1 2">N5-1-1-5</strain>
    </source>
</reference>
<dbReference type="RefSeq" id="WP_258212908.1">
    <property type="nucleotide sequence ID" value="NZ_JANQBD010000005.1"/>
</dbReference>
<gene>
    <name evidence="1" type="ORF">NV381_08840</name>
</gene>
<comment type="caution">
    <text evidence="1">The sequence shown here is derived from an EMBL/GenBank/DDBJ whole genome shotgun (WGS) entry which is preliminary data.</text>
</comment>
<dbReference type="EMBL" id="JANQBD010000005">
    <property type="protein sequence ID" value="MCR8631306.1"/>
    <property type="molecule type" value="Genomic_DNA"/>
</dbReference>
<accession>A0ABT1YDM9</accession>
<evidence type="ECO:0000313" key="1">
    <source>
        <dbReference type="EMBL" id="MCR8631306.1"/>
    </source>
</evidence>
<evidence type="ECO:0000313" key="2">
    <source>
        <dbReference type="Proteomes" id="UP001300012"/>
    </source>
</evidence>
<protein>
    <submittedName>
        <fullName evidence="1">YdeI/OmpD-associated family protein</fullName>
    </submittedName>
</protein>
<sequence length="195" mass="22800">MNPVFFATPSQFRAWLEANHDQTQELWVGYYKKGTGKPSLTWPESVDEALCYGWIDGLRKGIDDISYMIRFTPRKKSSIWSAVNLERVKELSSLGLMRPEGLRAFEARKQDKSVIYSYEQKVDAELGDAYEQQFRANKQAWDFFQSQAPSYRKTAIWKIISAKKEETKLRRLVELIQYSEQGQAIPSLTWQKKKE</sequence>
<dbReference type="Pfam" id="PF13376">
    <property type="entry name" value="OmdA"/>
    <property type="match status" value="1"/>
</dbReference>
<name>A0ABT1YDM9_9BACL</name>
<proteinExistence type="predicted"/>
<dbReference type="Proteomes" id="UP001300012">
    <property type="component" value="Unassembled WGS sequence"/>
</dbReference>
<organism evidence="1 2">
    <name type="scientific">Paenibacillus radicis</name>
    <name type="common">ex Xue et al. 2023</name>
    <dbReference type="NCBI Taxonomy" id="2972489"/>
    <lineage>
        <taxon>Bacteria</taxon>
        <taxon>Bacillati</taxon>
        <taxon>Bacillota</taxon>
        <taxon>Bacilli</taxon>
        <taxon>Bacillales</taxon>
        <taxon>Paenibacillaceae</taxon>
        <taxon>Paenibacillus</taxon>
    </lineage>
</organism>